<reference evidence="4 5" key="1">
    <citation type="journal article" date="2016" name="Sci. Rep.">
        <title>Metabolic traits of an uncultured archaeal lineage -MSBL1- from brine pools of the Red Sea.</title>
        <authorList>
            <person name="Mwirichia R."/>
            <person name="Alam I."/>
            <person name="Rashid M."/>
            <person name="Vinu M."/>
            <person name="Ba-Alawi W."/>
            <person name="Anthony Kamau A."/>
            <person name="Kamanda Ngugi D."/>
            <person name="Goker M."/>
            <person name="Klenk H.P."/>
            <person name="Bajic V."/>
            <person name="Stingl U."/>
        </authorList>
    </citation>
    <scope>NUCLEOTIDE SEQUENCE [LARGE SCALE GENOMIC DNA]</scope>
    <source>
        <strain evidence="4">SCGC-AAA259O05</strain>
    </source>
</reference>
<proteinExistence type="predicted"/>
<dbReference type="InterPro" id="IPR015927">
    <property type="entry name" value="Peptidase_S24_S26A/B/C"/>
</dbReference>
<keyword evidence="1" id="KW-0645">Protease</keyword>
<organism evidence="4 5">
    <name type="scientific">candidate division MSBL1 archaeon SCGC-AAA259O05</name>
    <dbReference type="NCBI Taxonomy" id="1698271"/>
    <lineage>
        <taxon>Archaea</taxon>
        <taxon>Methanobacteriati</taxon>
        <taxon>Methanobacteriota</taxon>
        <taxon>candidate division MSBL1</taxon>
    </lineage>
</organism>
<dbReference type="Proteomes" id="UP000070344">
    <property type="component" value="Unassembled WGS sequence"/>
</dbReference>
<accession>A0A133UXW1</accession>
<dbReference type="GO" id="GO:0016020">
    <property type="term" value="C:membrane"/>
    <property type="evidence" value="ECO:0007669"/>
    <property type="project" value="InterPro"/>
</dbReference>
<dbReference type="GO" id="GO:0006508">
    <property type="term" value="P:proteolysis"/>
    <property type="evidence" value="ECO:0007669"/>
    <property type="project" value="UniProtKB-KW"/>
</dbReference>
<name>A0A133UXW1_9EURY</name>
<dbReference type="InterPro" id="IPR036286">
    <property type="entry name" value="LexA/Signal_pep-like_sf"/>
</dbReference>
<dbReference type="Pfam" id="PF00717">
    <property type="entry name" value="Peptidase_S24"/>
    <property type="match status" value="1"/>
</dbReference>
<evidence type="ECO:0000259" key="3">
    <source>
        <dbReference type="Pfam" id="PF00717"/>
    </source>
</evidence>
<evidence type="ECO:0000256" key="2">
    <source>
        <dbReference type="ARBA" id="ARBA00022801"/>
    </source>
</evidence>
<gene>
    <name evidence="4" type="ORF">AKJ41_06115</name>
</gene>
<keyword evidence="5" id="KW-1185">Reference proteome</keyword>
<protein>
    <recommendedName>
        <fullName evidence="3">Peptidase S24/S26A/S26B/S26C domain-containing protein</fullName>
    </recommendedName>
</protein>
<feature type="domain" description="Peptidase S24/S26A/S26B/S26C" evidence="3">
    <location>
        <begin position="28"/>
        <end position="83"/>
    </location>
</feature>
<dbReference type="GO" id="GO:0004252">
    <property type="term" value="F:serine-type endopeptidase activity"/>
    <property type="evidence" value="ECO:0007669"/>
    <property type="project" value="InterPro"/>
</dbReference>
<dbReference type="SUPFAM" id="SSF51306">
    <property type="entry name" value="LexA/Signal peptidase"/>
    <property type="match status" value="1"/>
</dbReference>
<evidence type="ECO:0000256" key="1">
    <source>
        <dbReference type="ARBA" id="ARBA00022670"/>
    </source>
</evidence>
<sequence>MPKARAALIATVALWAACIAVTAAGATGYVKCYVVKGHSMEPALEPGDLAVATGDYTLQKGDIIVYWRDDIRAVHKVVRIGENTVIVKGTHGRWRERVPRDDILAEVEWSIPYMGKPALWLKR</sequence>
<dbReference type="PROSITE" id="PS51257">
    <property type="entry name" value="PROKAR_LIPOPROTEIN"/>
    <property type="match status" value="1"/>
</dbReference>
<dbReference type="CDD" id="cd06462">
    <property type="entry name" value="Peptidase_S24_S26"/>
    <property type="match status" value="1"/>
</dbReference>
<dbReference type="Gene3D" id="2.10.109.10">
    <property type="entry name" value="Umud Fragment, subunit A"/>
    <property type="match status" value="1"/>
</dbReference>
<keyword evidence="2" id="KW-0378">Hydrolase</keyword>
<comment type="caution">
    <text evidence="4">The sequence shown here is derived from an EMBL/GenBank/DDBJ whole genome shotgun (WGS) entry which is preliminary data.</text>
</comment>
<dbReference type="EMBL" id="LHXV01000121">
    <property type="protein sequence ID" value="KXA99017.1"/>
    <property type="molecule type" value="Genomic_DNA"/>
</dbReference>
<evidence type="ECO:0000313" key="5">
    <source>
        <dbReference type="Proteomes" id="UP000070344"/>
    </source>
</evidence>
<dbReference type="InterPro" id="IPR019756">
    <property type="entry name" value="Pept_S26A_signal_pept_1_Ser-AS"/>
</dbReference>
<dbReference type="PROSITE" id="PS00501">
    <property type="entry name" value="SPASE_I_1"/>
    <property type="match status" value="1"/>
</dbReference>
<dbReference type="AlphaFoldDB" id="A0A133UXW1"/>
<evidence type="ECO:0000313" key="4">
    <source>
        <dbReference type="EMBL" id="KXA99017.1"/>
    </source>
</evidence>